<dbReference type="InterPro" id="IPR035679">
    <property type="entry name" value="MDP-1_euk"/>
</dbReference>
<dbReference type="Proteomes" id="UP000050795">
    <property type="component" value="Unassembled WGS sequence"/>
</dbReference>
<dbReference type="SFLD" id="SFLDG01131">
    <property type="entry name" value="C1.5.2:_MDP_Like"/>
    <property type="match status" value="1"/>
</dbReference>
<dbReference type="NCBIfam" id="TIGR01685">
    <property type="entry name" value="MDP-1"/>
    <property type="match status" value="1"/>
</dbReference>
<reference evidence="1" key="1">
    <citation type="submission" date="2022-06" db="EMBL/GenBank/DDBJ databases">
        <authorList>
            <person name="Berger JAMES D."/>
            <person name="Berger JAMES D."/>
        </authorList>
    </citation>
    <scope>NUCLEOTIDE SEQUENCE [LARGE SCALE GENOMIC DNA]</scope>
</reference>
<evidence type="ECO:0008006" key="3">
    <source>
        <dbReference type="Google" id="ProtNLM"/>
    </source>
</evidence>
<dbReference type="SFLD" id="SFLDS00003">
    <property type="entry name" value="Haloacid_Dehalogenase"/>
    <property type="match status" value="1"/>
</dbReference>
<sequence length="206" mass="23807">MLDIRTGYRSLDSQGGWLSDCVSVLQMSTSGFLSGFQRLPKLVVFDLDFTLWPLWCDTHVSPPFVRKNNVVYDSYESRVDVYPDSDKILRVIKASTTMKLACASRTAAIRVAEQLLQILGWSDLFDYKAIYPGCKITHFKRFHELSGIEYADMVFFDDEERNINDISRLGVQCHLVERGITWNLFEQALKQFERKGKQTNMHTPIH</sequence>
<dbReference type="InterPro" id="IPR023214">
    <property type="entry name" value="HAD_sf"/>
</dbReference>
<accession>A0AA85J167</accession>
<dbReference type="SUPFAM" id="SSF56784">
    <property type="entry name" value="HAD-like"/>
    <property type="match status" value="1"/>
</dbReference>
<dbReference type="WBParaSite" id="TREG1_116580.1">
    <property type="protein sequence ID" value="TREG1_116580.1"/>
    <property type="gene ID" value="TREG1_116580"/>
</dbReference>
<reference evidence="2" key="2">
    <citation type="submission" date="2023-11" db="UniProtKB">
        <authorList>
            <consortium name="WormBaseParasite"/>
        </authorList>
    </citation>
    <scope>IDENTIFICATION</scope>
</reference>
<dbReference type="Gene3D" id="3.40.50.1000">
    <property type="entry name" value="HAD superfamily/HAD-like"/>
    <property type="match status" value="1"/>
</dbReference>
<dbReference type="CDD" id="cd07501">
    <property type="entry name" value="HAD_MDP-1_like"/>
    <property type="match status" value="1"/>
</dbReference>
<proteinExistence type="predicted"/>
<dbReference type="Pfam" id="PF12689">
    <property type="entry name" value="Acid_PPase"/>
    <property type="match status" value="1"/>
</dbReference>
<keyword evidence="1" id="KW-1185">Reference proteome</keyword>
<dbReference type="PANTHER" id="PTHR17901:SF14">
    <property type="entry name" value="MAGNESIUM-DEPENDENT PHOSPHATASE 1"/>
    <property type="match status" value="1"/>
</dbReference>
<dbReference type="PANTHER" id="PTHR17901">
    <property type="entry name" value="MAGNESIUM-DEPENDENT PHOSPHATASE 1 MDP1"/>
    <property type="match status" value="1"/>
</dbReference>
<protein>
    <recommendedName>
        <fullName evidence="3">Magnesium-dependent phosphatase 1</fullName>
    </recommendedName>
</protein>
<dbReference type="SFLD" id="SFLDG01129">
    <property type="entry name" value="C1.5:_HAD__Beta-PGM__Phosphata"/>
    <property type="match status" value="1"/>
</dbReference>
<evidence type="ECO:0000313" key="2">
    <source>
        <dbReference type="WBParaSite" id="TREG1_116580.1"/>
    </source>
</evidence>
<dbReference type="GO" id="GO:0003993">
    <property type="term" value="F:acid phosphatase activity"/>
    <property type="evidence" value="ECO:0007669"/>
    <property type="project" value="TreeGrafter"/>
</dbReference>
<dbReference type="AlphaFoldDB" id="A0AA85J167"/>
<dbReference type="InterPro" id="IPR010036">
    <property type="entry name" value="MDP_1_eu_arc"/>
</dbReference>
<name>A0AA85J167_TRIRE</name>
<evidence type="ECO:0000313" key="1">
    <source>
        <dbReference type="Proteomes" id="UP000050795"/>
    </source>
</evidence>
<organism evidence="1 2">
    <name type="scientific">Trichobilharzia regenti</name>
    <name type="common">Nasal bird schistosome</name>
    <dbReference type="NCBI Taxonomy" id="157069"/>
    <lineage>
        <taxon>Eukaryota</taxon>
        <taxon>Metazoa</taxon>
        <taxon>Spiralia</taxon>
        <taxon>Lophotrochozoa</taxon>
        <taxon>Platyhelminthes</taxon>
        <taxon>Trematoda</taxon>
        <taxon>Digenea</taxon>
        <taxon>Strigeidida</taxon>
        <taxon>Schistosomatoidea</taxon>
        <taxon>Schistosomatidae</taxon>
        <taxon>Trichobilharzia</taxon>
    </lineage>
</organism>
<dbReference type="InterPro" id="IPR036412">
    <property type="entry name" value="HAD-like_sf"/>
</dbReference>